<dbReference type="Pfam" id="PF01565">
    <property type="entry name" value="FAD_binding_4"/>
    <property type="match status" value="1"/>
</dbReference>
<comment type="similarity">
    <text evidence="1">Belongs to the FAD-binding oxidoreductase/transferase type 4 family.</text>
</comment>
<dbReference type="OrthoDB" id="8522822at2"/>
<evidence type="ECO:0000256" key="2">
    <source>
        <dbReference type="ARBA" id="ARBA00022630"/>
    </source>
</evidence>
<evidence type="ECO:0000256" key="1">
    <source>
        <dbReference type="ARBA" id="ARBA00008000"/>
    </source>
</evidence>
<dbReference type="Gene3D" id="3.30.70.2190">
    <property type="match status" value="1"/>
</dbReference>
<sequence length="497" mass="53898">MSSIISTLSEEDRERLIRELSDLLGADHVITDAGEIKAASLDSRRRRQGEALALLRPGTPEEVAAILRFAANNHLVVIPQGGNTSTVGGATPNPESPLNARTLILQLSRMNRILAIDAVNSTMTVEAGAVLERVQAAAKEAGKLFPVSFAAQGTAQIGGMLAANAGGVHVVRYGMARRNCLGIEVVLADGRILNLMRSVRKDNAGYDLRDLFIGSEGTLGVITKAVLDLSALPAGRITVFASLGELRAVEKLFTTLEDFAGPSLTAFELISKPALEPVIAAGRKAPIEPSDWMVLFDLSYTKREDPEAFAESLTDALSPLFEDGTLTDAAIAQTETQAEALWTLREEIPTAVRASGGNIKNDISVPRGSLCAFIEETYARFEKEAPWLLPMIFGHYGDGNLHFNLGNKPELGPGYWKAHEREIHRLVNDEVVRFGGSVAAEHGVGAKIQVLERTKDPLELELMKKLRGVFDPEGILNPGRVVRYPENVWQNPKEAWD</sequence>
<dbReference type="InterPro" id="IPR016166">
    <property type="entry name" value="FAD-bd_PCMH"/>
</dbReference>
<evidence type="ECO:0000313" key="6">
    <source>
        <dbReference type="Proteomes" id="UP000430564"/>
    </source>
</evidence>
<dbReference type="EMBL" id="WEHX01000031">
    <property type="protein sequence ID" value="KAB7660439.1"/>
    <property type="molecule type" value="Genomic_DNA"/>
</dbReference>
<dbReference type="Gene3D" id="1.10.45.10">
    <property type="entry name" value="Vanillyl-alcohol Oxidase, Chain A, domain 4"/>
    <property type="match status" value="1"/>
</dbReference>
<dbReference type="InterPro" id="IPR006094">
    <property type="entry name" value="Oxid_FAD_bind_N"/>
</dbReference>
<dbReference type="AlphaFoldDB" id="A0A6I1EJF9"/>
<dbReference type="InterPro" id="IPR051264">
    <property type="entry name" value="FAD-oxidored/transferase_4"/>
</dbReference>
<dbReference type="InterPro" id="IPR004113">
    <property type="entry name" value="FAD-bd_oxidored_4_C"/>
</dbReference>
<evidence type="ECO:0000313" key="5">
    <source>
        <dbReference type="EMBL" id="KAB7660439.1"/>
    </source>
</evidence>
<dbReference type="Gene3D" id="3.30.70.2740">
    <property type="match status" value="1"/>
</dbReference>
<feature type="domain" description="FAD-binding PCMH-type" evidence="4">
    <location>
        <begin position="47"/>
        <end position="232"/>
    </location>
</feature>
<dbReference type="PANTHER" id="PTHR43716">
    <property type="entry name" value="D-2-HYDROXYGLUTARATE DEHYDROGENASE, MITOCHONDRIAL"/>
    <property type="match status" value="1"/>
</dbReference>
<proteinExistence type="inferred from homology"/>
<keyword evidence="3" id="KW-0274">FAD</keyword>
<dbReference type="Gene3D" id="3.30.465.10">
    <property type="match status" value="1"/>
</dbReference>
<dbReference type="GO" id="GO:0071949">
    <property type="term" value="F:FAD binding"/>
    <property type="evidence" value="ECO:0007669"/>
    <property type="project" value="InterPro"/>
</dbReference>
<evidence type="ECO:0000259" key="4">
    <source>
        <dbReference type="PROSITE" id="PS51387"/>
    </source>
</evidence>
<keyword evidence="2" id="KW-0285">Flavoprotein</keyword>
<dbReference type="InterPro" id="IPR036318">
    <property type="entry name" value="FAD-bd_PCMH-like_sf"/>
</dbReference>
<name>A0A6I1EJF9_9BURK</name>
<comment type="caution">
    <text evidence="5">The sequence shown here is derived from an EMBL/GenBank/DDBJ whole genome shotgun (WGS) entry which is preliminary data.</text>
</comment>
<dbReference type="Pfam" id="PF02913">
    <property type="entry name" value="FAD-oxidase_C"/>
    <property type="match status" value="1"/>
</dbReference>
<dbReference type="SUPFAM" id="SSF56176">
    <property type="entry name" value="FAD-binding/transporter-associated domain-like"/>
    <property type="match status" value="1"/>
</dbReference>
<dbReference type="InterPro" id="IPR016169">
    <property type="entry name" value="FAD-bd_PCMH_sub2"/>
</dbReference>
<reference evidence="5 6" key="1">
    <citation type="submission" date="2019-10" db="EMBL/GenBank/DDBJ databases">
        <title>Genome diversity of Sutterella seckii.</title>
        <authorList>
            <person name="Chaplin A.V."/>
            <person name="Sokolova S.R."/>
            <person name="Mosin K.A."/>
            <person name="Ivanova E.L."/>
            <person name="Kochetkova T.O."/>
            <person name="Goltsov A.Y."/>
            <person name="Trofimov D.Y."/>
            <person name="Efimov B.A."/>
        </authorList>
    </citation>
    <scope>NUCLEOTIDE SEQUENCE [LARGE SCALE GENOMIC DNA]</scope>
    <source>
        <strain evidence="5 6">ASD393</strain>
    </source>
</reference>
<protein>
    <submittedName>
        <fullName evidence="5">FAD-binding oxidoreductase</fullName>
    </submittedName>
</protein>
<gene>
    <name evidence="5" type="ORF">GBM95_06100</name>
</gene>
<evidence type="ECO:0000256" key="3">
    <source>
        <dbReference type="ARBA" id="ARBA00022827"/>
    </source>
</evidence>
<dbReference type="PROSITE" id="PS51387">
    <property type="entry name" value="FAD_PCMH"/>
    <property type="match status" value="1"/>
</dbReference>
<dbReference type="InterPro" id="IPR016171">
    <property type="entry name" value="Vanillyl_alc_oxidase_C-sub2"/>
</dbReference>
<dbReference type="InterPro" id="IPR016164">
    <property type="entry name" value="FAD-linked_Oxase-like_C"/>
</dbReference>
<dbReference type="Gene3D" id="3.30.43.10">
    <property type="entry name" value="Uridine Diphospho-n-acetylenolpyruvylglucosamine Reductase, domain 2"/>
    <property type="match status" value="1"/>
</dbReference>
<dbReference type="Proteomes" id="UP000430564">
    <property type="component" value="Unassembled WGS sequence"/>
</dbReference>
<dbReference type="GO" id="GO:0003824">
    <property type="term" value="F:catalytic activity"/>
    <property type="evidence" value="ECO:0007669"/>
    <property type="project" value="InterPro"/>
</dbReference>
<dbReference type="SUPFAM" id="SSF55103">
    <property type="entry name" value="FAD-linked oxidases, C-terminal domain"/>
    <property type="match status" value="1"/>
</dbReference>
<dbReference type="GO" id="GO:0022904">
    <property type="term" value="P:respiratory electron transport chain"/>
    <property type="evidence" value="ECO:0007669"/>
    <property type="project" value="TreeGrafter"/>
</dbReference>
<organism evidence="5 6">
    <name type="scientific">Sutterella seckii</name>
    <dbReference type="NCBI Taxonomy" id="1944635"/>
    <lineage>
        <taxon>Bacteria</taxon>
        <taxon>Pseudomonadati</taxon>
        <taxon>Pseudomonadota</taxon>
        <taxon>Betaproteobacteria</taxon>
        <taxon>Burkholderiales</taxon>
        <taxon>Sutterellaceae</taxon>
        <taxon>Sutterella</taxon>
    </lineage>
</organism>
<accession>A0A6I1EJF9</accession>
<dbReference type="InterPro" id="IPR016167">
    <property type="entry name" value="FAD-bd_PCMH_sub1"/>
</dbReference>
<dbReference type="PANTHER" id="PTHR43716:SF2">
    <property type="entry name" value="BLL6224 PROTEIN"/>
    <property type="match status" value="1"/>
</dbReference>
<dbReference type="RefSeq" id="WP_152158282.1">
    <property type="nucleotide sequence ID" value="NZ_WEHX01000031.1"/>
</dbReference>